<protein>
    <submittedName>
        <fullName evidence="2">Uncharacterized protein</fullName>
    </submittedName>
</protein>
<dbReference type="AlphaFoldDB" id="A0A8C5PQ83"/>
<sequence>MHVTCFMDIFTLLLLSGAKPAISPSYACVSITIPMKYRCYH</sequence>
<reference evidence="2" key="2">
    <citation type="submission" date="2025-09" db="UniProtKB">
        <authorList>
            <consortium name="Ensembl"/>
        </authorList>
    </citation>
    <scope>IDENTIFICATION</scope>
</reference>
<dbReference type="Proteomes" id="UP000694569">
    <property type="component" value="Unplaced"/>
</dbReference>
<feature type="chain" id="PRO_5034522565" evidence="1">
    <location>
        <begin position="21"/>
        <end position="41"/>
    </location>
</feature>
<reference evidence="2" key="1">
    <citation type="submission" date="2025-08" db="UniProtKB">
        <authorList>
            <consortium name="Ensembl"/>
        </authorList>
    </citation>
    <scope>IDENTIFICATION</scope>
</reference>
<keyword evidence="3" id="KW-1185">Reference proteome</keyword>
<proteinExistence type="predicted"/>
<dbReference type="Ensembl" id="ENSLLET00000027250.1">
    <property type="protein sequence ID" value="ENSLLEP00000026243.1"/>
    <property type="gene ID" value="ENSLLEG00000016651.1"/>
</dbReference>
<evidence type="ECO:0000313" key="2">
    <source>
        <dbReference type="Ensembl" id="ENSLLEP00000026243.1"/>
    </source>
</evidence>
<organism evidence="2 3">
    <name type="scientific">Leptobrachium leishanense</name>
    <name type="common">Leishan spiny toad</name>
    <dbReference type="NCBI Taxonomy" id="445787"/>
    <lineage>
        <taxon>Eukaryota</taxon>
        <taxon>Metazoa</taxon>
        <taxon>Chordata</taxon>
        <taxon>Craniata</taxon>
        <taxon>Vertebrata</taxon>
        <taxon>Euteleostomi</taxon>
        <taxon>Amphibia</taxon>
        <taxon>Batrachia</taxon>
        <taxon>Anura</taxon>
        <taxon>Pelobatoidea</taxon>
        <taxon>Megophryidae</taxon>
        <taxon>Leptobrachium</taxon>
    </lineage>
</organism>
<name>A0A8C5PQ83_9ANUR</name>
<evidence type="ECO:0000256" key="1">
    <source>
        <dbReference type="SAM" id="SignalP"/>
    </source>
</evidence>
<keyword evidence="1" id="KW-0732">Signal</keyword>
<evidence type="ECO:0000313" key="3">
    <source>
        <dbReference type="Proteomes" id="UP000694569"/>
    </source>
</evidence>
<accession>A0A8C5PQ83</accession>
<feature type="signal peptide" evidence="1">
    <location>
        <begin position="1"/>
        <end position="20"/>
    </location>
</feature>